<dbReference type="SMART" id="SM00849">
    <property type="entry name" value="Lactamase_B"/>
    <property type="match status" value="1"/>
</dbReference>
<dbReference type="EMBL" id="LSFI01000015">
    <property type="protein sequence ID" value="OAG28006.1"/>
    <property type="molecule type" value="Genomic_DNA"/>
</dbReference>
<organism evidence="2 3">
    <name type="scientific">Thermodesulfatator autotrophicus</name>
    <dbReference type="NCBI Taxonomy" id="1795632"/>
    <lineage>
        <taxon>Bacteria</taxon>
        <taxon>Pseudomonadati</taxon>
        <taxon>Thermodesulfobacteriota</taxon>
        <taxon>Thermodesulfobacteria</taxon>
        <taxon>Thermodesulfobacteriales</taxon>
        <taxon>Thermodesulfatatoraceae</taxon>
        <taxon>Thermodesulfatator</taxon>
    </lineage>
</organism>
<dbReference type="InterPro" id="IPR036866">
    <property type="entry name" value="RibonucZ/Hydroxyglut_hydro"/>
</dbReference>
<sequence>MKLTVLGSGTGWPRLERGAPGYLLQIEGENILLDIGPGTIPRLLKVGLTLPDIDAIFLSHFHPDHVTDLIPFFFATRYSLGYQRERPFLLVAGEGFSLFWEGLKAAFGHWVEPPQGLLKLQELSCAYESAFMSPPFMVRSAPVKHNPESLAYRFEHQGKSLVYSGDTDYSENLVKLAEEADLLILECSAPEGMKKDGHLTPGLCGRIAGEARVKKLMLTHFYPPCDEADLISPCRALYDGEIILARDFLTTEL</sequence>
<dbReference type="SUPFAM" id="SSF56281">
    <property type="entry name" value="Metallo-hydrolase/oxidoreductase"/>
    <property type="match status" value="1"/>
</dbReference>
<dbReference type="AlphaFoldDB" id="A0A177E8I0"/>
<dbReference type="OrthoDB" id="9800940at2"/>
<dbReference type="Pfam" id="PF12706">
    <property type="entry name" value="Lactamase_B_2"/>
    <property type="match status" value="1"/>
</dbReference>
<dbReference type="Proteomes" id="UP000076964">
    <property type="component" value="Unassembled WGS sequence"/>
</dbReference>
<dbReference type="Gene3D" id="3.60.15.10">
    <property type="entry name" value="Ribonuclease Z/Hydroxyacylglutathione hydrolase-like"/>
    <property type="match status" value="1"/>
</dbReference>
<dbReference type="STRING" id="1795632.TH606_04000"/>
<comment type="caution">
    <text evidence="2">The sequence shown here is derived from an EMBL/GenBank/DDBJ whole genome shotgun (WGS) entry which is preliminary data.</text>
</comment>
<keyword evidence="2" id="KW-0378">Hydrolase</keyword>
<evidence type="ECO:0000313" key="2">
    <source>
        <dbReference type="EMBL" id="OAG28006.1"/>
    </source>
</evidence>
<reference evidence="2 3" key="1">
    <citation type="submission" date="2016-02" db="EMBL/GenBank/DDBJ databases">
        <title>Draft genome sequence of Thermodesulfatator sp. S606.</title>
        <authorList>
            <person name="Lai Q."/>
            <person name="Cao J."/>
            <person name="Dupont S."/>
            <person name="Shao Z."/>
            <person name="Jebbar M."/>
            <person name="Alain K."/>
        </authorList>
    </citation>
    <scope>NUCLEOTIDE SEQUENCE [LARGE SCALE GENOMIC DNA]</scope>
    <source>
        <strain evidence="2 3">S606</strain>
    </source>
</reference>
<proteinExistence type="predicted"/>
<dbReference type="GO" id="GO:0042781">
    <property type="term" value="F:3'-tRNA processing endoribonuclease activity"/>
    <property type="evidence" value="ECO:0007669"/>
    <property type="project" value="TreeGrafter"/>
</dbReference>
<gene>
    <name evidence="2" type="ORF">TH606_04000</name>
</gene>
<dbReference type="InterPro" id="IPR001279">
    <property type="entry name" value="Metallo-B-lactamas"/>
</dbReference>
<dbReference type="PANTHER" id="PTHR46018:SF4">
    <property type="entry name" value="METALLO-HYDROLASE YHFI-RELATED"/>
    <property type="match status" value="1"/>
</dbReference>
<evidence type="ECO:0000259" key="1">
    <source>
        <dbReference type="SMART" id="SM00849"/>
    </source>
</evidence>
<feature type="domain" description="Metallo-beta-lactamase" evidence="1">
    <location>
        <begin position="18"/>
        <end position="206"/>
    </location>
</feature>
<protein>
    <submittedName>
        <fullName evidence="2">MBL fold metallo-hydrolase</fullName>
    </submittedName>
</protein>
<dbReference type="PANTHER" id="PTHR46018">
    <property type="entry name" value="ZINC PHOSPHODIESTERASE ELAC PROTEIN 1"/>
    <property type="match status" value="1"/>
</dbReference>
<dbReference type="CDD" id="cd16272">
    <property type="entry name" value="RNaseZ_MBL-fold"/>
    <property type="match status" value="1"/>
</dbReference>
<dbReference type="RefSeq" id="WP_068541490.1">
    <property type="nucleotide sequence ID" value="NZ_LSFI01000015.1"/>
</dbReference>
<accession>A0A177E8I0</accession>
<keyword evidence="3" id="KW-1185">Reference proteome</keyword>
<evidence type="ECO:0000313" key="3">
    <source>
        <dbReference type="Proteomes" id="UP000076964"/>
    </source>
</evidence>
<name>A0A177E8I0_9BACT</name>